<dbReference type="InterPro" id="IPR050090">
    <property type="entry name" value="Tyrosine_recombinase_XerCD"/>
</dbReference>
<evidence type="ECO:0000256" key="1">
    <source>
        <dbReference type="ARBA" id="ARBA00023125"/>
    </source>
</evidence>
<evidence type="ECO:0000313" key="5">
    <source>
        <dbReference type="EMBL" id="BBA18566.1"/>
    </source>
</evidence>
<evidence type="ECO:0000256" key="3">
    <source>
        <dbReference type="SAM" id="Coils"/>
    </source>
</evidence>
<reference evidence="5" key="1">
    <citation type="submission" date="2017-05" db="EMBL/GenBank/DDBJ databases">
        <title>Chloroplast genome sequences of Heterosigma akashiwo, a bloom-forming raphidophyte.</title>
        <authorList>
            <person name="Ueki S."/>
        </authorList>
    </citation>
    <scope>NUCLEOTIDE SEQUENCE</scope>
    <source>
        <strain evidence="5">CCMP2274</strain>
        <strain evidence="6">HaFk01</strain>
    </source>
</reference>
<sequence length="316" mass="36905">MENKIQKENNNLALQNYETLKGKLSKVLENQRISKKKQDQILETTQKGFIGLALRNEELLKSNDQLKQQLDEVLKELNAIKQEREEKAARKEAWANRERLPKRDPMTCKIYRELMKAAEGPTYINLRTRMALCILAVTGIRINELLPLKVSQLETLFKENWIAMDRSKRGHSNHKAFLTKEGKKIIHDRQKDFQLIFLMKEPDCYFFTAETNHYKSLDRVVITLDVNNVMREVSNQLPDKPNITSHSFRIGYITQLWKDSKDIEFIKQTIGHRKLDTTSAYVNKLSDQERQKPLKPTHAKLVVLIEGKICSEAFLI</sequence>
<dbReference type="GO" id="GO:0006310">
    <property type="term" value="P:DNA recombination"/>
    <property type="evidence" value="ECO:0007669"/>
    <property type="project" value="UniProtKB-KW"/>
</dbReference>
<dbReference type="GO" id="GO:0015074">
    <property type="term" value="P:DNA integration"/>
    <property type="evidence" value="ECO:0007669"/>
    <property type="project" value="InterPro"/>
</dbReference>
<dbReference type="AlphaFoldDB" id="A0A224AFH4"/>
<geneLocation type="chloroplast" evidence="5"/>
<gene>
    <name evidence="5" type="primary">tyrC</name>
</gene>
<keyword evidence="2" id="KW-0233">DNA recombination</keyword>
<dbReference type="PANTHER" id="PTHR30349">
    <property type="entry name" value="PHAGE INTEGRASE-RELATED"/>
    <property type="match status" value="1"/>
</dbReference>
<feature type="coiled-coil region" evidence="3">
    <location>
        <begin position="56"/>
        <end position="97"/>
    </location>
</feature>
<keyword evidence="3" id="KW-0175">Coiled coil</keyword>
<organism evidence="5">
    <name type="scientific">Heterosigma akashiwo</name>
    <name type="common">Chromophytic alga</name>
    <name type="synonym">Heterosigma carterae</name>
    <dbReference type="NCBI Taxonomy" id="2829"/>
    <lineage>
        <taxon>Eukaryota</taxon>
        <taxon>Sar</taxon>
        <taxon>Stramenopiles</taxon>
        <taxon>Ochrophyta</taxon>
        <taxon>Raphidophyceae</taxon>
        <taxon>Chattonellales</taxon>
        <taxon>Chattonellaceae</taxon>
        <taxon>Heterosigma</taxon>
    </lineage>
</organism>
<dbReference type="Gene3D" id="1.10.443.10">
    <property type="entry name" value="Intergrase catalytic core"/>
    <property type="match status" value="1"/>
</dbReference>
<keyword evidence="5" id="KW-0934">Plastid</keyword>
<dbReference type="PANTHER" id="PTHR30349:SF41">
    <property type="entry name" value="INTEGRASE_RECOMBINASE PROTEIN MJ0367-RELATED"/>
    <property type="match status" value="1"/>
</dbReference>
<dbReference type="InterPro" id="IPR002104">
    <property type="entry name" value="Integrase_catalytic"/>
</dbReference>
<dbReference type="EMBL" id="LC269923">
    <property type="protein sequence ID" value="BBA18843.1"/>
    <property type="molecule type" value="Genomic_DNA"/>
</dbReference>
<accession>A0A224AFH4</accession>
<proteinExistence type="predicted"/>
<dbReference type="InterPro" id="IPR011010">
    <property type="entry name" value="DNA_brk_join_enz"/>
</dbReference>
<evidence type="ECO:0000259" key="4">
    <source>
        <dbReference type="PROSITE" id="PS51898"/>
    </source>
</evidence>
<dbReference type="GO" id="GO:0003677">
    <property type="term" value="F:DNA binding"/>
    <property type="evidence" value="ECO:0007669"/>
    <property type="project" value="UniProtKB-KW"/>
</dbReference>
<dbReference type="Pfam" id="PF00589">
    <property type="entry name" value="Phage_integrase"/>
    <property type="match status" value="1"/>
</dbReference>
<dbReference type="CDD" id="cd00397">
    <property type="entry name" value="DNA_BRE_C"/>
    <property type="match status" value="1"/>
</dbReference>
<dbReference type="EMBL" id="LC269921">
    <property type="protein sequence ID" value="BBA18566.1"/>
    <property type="molecule type" value="Genomic_DNA"/>
</dbReference>
<name>A0A224AFH4_HETAK</name>
<dbReference type="InterPro" id="IPR013762">
    <property type="entry name" value="Integrase-like_cat_sf"/>
</dbReference>
<dbReference type="PROSITE" id="PS51898">
    <property type="entry name" value="TYR_RECOMBINASE"/>
    <property type="match status" value="1"/>
</dbReference>
<dbReference type="SUPFAM" id="SSF56349">
    <property type="entry name" value="DNA breaking-rejoining enzymes"/>
    <property type="match status" value="1"/>
</dbReference>
<feature type="domain" description="Tyr recombinase" evidence="4">
    <location>
        <begin position="101"/>
        <end position="295"/>
    </location>
</feature>
<protein>
    <submittedName>
        <fullName evidence="5">Putative integrase/recombinase protein</fullName>
    </submittedName>
</protein>
<evidence type="ECO:0000256" key="2">
    <source>
        <dbReference type="ARBA" id="ARBA00023172"/>
    </source>
</evidence>
<keyword evidence="1" id="KW-0238">DNA-binding</keyword>
<evidence type="ECO:0000313" key="6">
    <source>
        <dbReference type="EMBL" id="BBA18843.1"/>
    </source>
</evidence>
<keyword evidence="5" id="KW-0150">Chloroplast</keyword>